<sequence length="133" mass="15168">MDGCGTLAIELMGDHSEENLHRRLAVATHRGWGELYDRLLEIHLPPEHPLLGTRTPLSQFPYIDTDCFVRIWLTENRDGVPIGKEAFGDLLFYQAEDGRLAIVVGIQEWLSPRERELLLSNLRRVYPSDTSLG</sequence>
<evidence type="ECO:0000313" key="1">
    <source>
        <dbReference type="EMBL" id="ADV62989.1"/>
    </source>
</evidence>
<dbReference type="STRING" id="575540.Isop_2415"/>
<gene>
    <name evidence="1" type="ordered locus">Isop_2415</name>
</gene>
<name>E8QWT9_ISOPI</name>
<keyword evidence="2" id="KW-1185">Reference proteome</keyword>
<evidence type="ECO:0000313" key="2">
    <source>
        <dbReference type="Proteomes" id="UP000008631"/>
    </source>
</evidence>
<dbReference type="AlphaFoldDB" id="E8QWT9"/>
<dbReference type="InParanoid" id="E8QWT9"/>
<dbReference type="HOGENOM" id="CLU_1903866_0_0_0"/>
<dbReference type="KEGG" id="ipa:Isop_2415"/>
<organism evidence="1 2">
    <name type="scientific">Isosphaera pallida (strain ATCC 43644 / DSM 9630 / IS1B)</name>
    <dbReference type="NCBI Taxonomy" id="575540"/>
    <lineage>
        <taxon>Bacteria</taxon>
        <taxon>Pseudomonadati</taxon>
        <taxon>Planctomycetota</taxon>
        <taxon>Planctomycetia</taxon>
        <taxon>Isosphaerales</taxon>
        <taxon>Isosphaeraceae</taxon>
        <taxon>Isosphaera</taxon>
    </lineage>
</organism>
<dbReference type="Proteomes" id="UP000008631">
    <property type="component" value="Chromosome"/>
</dbReference>
<dbReference type="EMBL" id="CP002353">
    <property type="protein sequence ID" value="ADV62989.1"/>
    <property type="molecule type" value="Genomic_DNA"/>
</dbReference>
<reference key="1">
    <citation type="submission" date="2010-11" db="EMBL/GenBank/DDBJ databases">
        <title>The complete sequence of chromosome of Isophaera pallida ATCC 43644.</title>
        <authorList>
            <consortium name="US DOE Joint Genome Institute (JGI-PGF)"/>
            <person name="Lucas S."/>
            <person name="Copeland A."/>
            <person name="Lapidus A."/>
            <person name="Bruce D."/>
            <person name="Goodwin L."/>
            <person name="Pitluck S."/>
            <person name="Kyrpides N."/>
            <person name="Mavromatis K."/>
            <person name="Pagani I."/>
            <person name="Ivanova N."/>
            <person name="Saunders E."/>
            <person name="Brettin T."/>
            <person name="Detter J.C."/>
            <person name="Han C."/>
            <person name="Tapia R."/>
            <person name="Land M."/>
            <person name="Hauser L."/>
            <person name="Markowitz V."/>
            <person name="Cheng J.-F."/>
            <person name="Hugenholtz P."/>
            <person name="Woyke T."/>
            <person name="Wu D."/>
            <person name="Eisen J.A."/>
        </authorList>
    </citation>
    <scope>NUCLEOTIDE SEQUENCE</scope>
    <source>
        <strain>ATCC 43644</strain>
    </source>
</reference>
<reference evidence="1 2" key="2">
    <citation type="journal article" date="2011" name="Stand. Genomic Sci.">
        <title>Complete genome sequence of Isosphaera pallida type strain (IS1B).</title>
        <authorList>
            <consortium name="US DOE Joint Genome Institute (JGI-PGF)"/>
            <person name="Goker M."/>
            <person name="Cleland D."/>
            <person name="Saunders E."/>
            <person name="Lapidus A."/>
            <person name="Nolan M."/>
            <person name="Lucas S."/>
            <person name="Hammon N."/>
            <person name="Deshpande S."/>
            <person name="Cheng J.F."/>
            <person name="Tapia R."/>
            <person name="Han C."/>
            <person name="Goodwin L."/>
            <person name="Pitluck S."/>
            <person name="Liolios K."/>
            <person name="Pagani I."/>
            <person name="Ivanova N."/>
            <person name="Mavromatis K."/>
            <person name="Pati A."/>
            <person name="Chen A."/>
            <person name="Palaniappan K."/>
            <person name="Land M."/>
            <person name="Hauser L."/>
            <person name="Chang Y.J."/>
            <person name="Jeffries C.D."/>
            <person name="Detter J.C."/>
            <person name="Beck B."/>
            <person name="Woyke T."/>
            <person name="Bristow J."/>
            <person name="Eisen J.A."/>
            <person name="Markowitz V."/>
            <person name="Hugenholtz P."/>
            <person name="Kyrpides N.C."/>
            <person name="Klenk H.P."/>
        </authorList>
    </citation>
    <scope>NUCLEOTIDE SEQUENCE [LARGE SCALE GENOMIC DNA]</scope>
    <source>
        <strain evidence="2">ATCC 43644 / DSM 9630 / IS1B</strain>
    </source>
</reference>
<proteinExistence type="predicted"/>
<protein>
    <submittedName>
        <fullName evidence="1">Uncharacterized protein</fullName>
    </submittedName>
</protein>
<accession>E8QWT9</accession>